<protein>
    <submittedName>
        <fullName evidence="1">Uncharacterized protein</fullName>
    </submittedName>
</protein>
<dbReference type="Proteomes" id="UP000001572">
    <property type="component" value="Chromosome"/>
</dbReference>
<dbReference type="RefSeq" id="WP_012062960.1">
    <property type="nucleotide sequence ID" value="NC_009633.1"/>
</dbReference>
<dbReference type="KEGG" id="amt:Amet_1749"/>
<dbReference type="HOGENOM" id="CLU_3246272_0_0_9"/>
<gene>
    <name evidence="1" type="ordered locus">Amet_1749</name>
</gene>
<sequence>MNIYLVDGTAIGEILEEKEKVYSEENKEETIQDNVEGTIGTL</sequence>
<dbReference type="EMBL" id="CP000724">
    <property type="protein sequence ID" value="ABR47922.1"/>
    <property type="molecule type" value="Genomic_DNA"/>
</dbReference>
<reference evidence="2" key="1">
    <citation type="journal article" date="2016" name="Genome Announc.">
        <title>Complete genome sequence of Alkaliphilus metalliredigens strain QYMF, an alkaliphilic and metal-reducing bacterium isolated from borax-contaminated leachate ponds.</title>
        <authorList>
            <person name="Hwang C."/>
            <person name="Copeland A."/>
            <person name="Lucas S."/>
            <person name="Lapidus A."/>
            <person name="Barry K."/>
            <person name="Detter J.C."/>
            <person name="Glavina Del Rio T."/>
            <person name="Hammon N."/>
            <person name="Israni S."/>
            <person name="Dalin E."/>
            <person name="Tice H."/>
            <person name="Pitluck S."/>
            <person name="Chertkov O."/>
            <person name="Brettin T."/>
            <person name="Bruce D."/>
            <person name="Han C."/>
            <person name="Schmutz J."/>
            <person name="Larimer F."/>
            <person name="Land M.L."/>
            <person name="Hauser L."/>
            <person name="Kyrpides N."/>
            <person name="Mikhailova N."/>
            <person name="Ye Q."/>
            <person name="Zhou J."/>
            <person name="Richardson P."/>
            <person name="Fields M.W."/>
        </authorList>
    </citation>
    <scope>NUCLEOTIDE SEQUENCE [LARGE SCALE GENOMIC DNA]</scope>
    <source>
        <strain evidence="2">QYMF</strain>
    </source>
</reference>
<organism evidence="1 2">
    <name type="scientific">Alkaliphilus metalliredigens (strain QYMF)</name>
    <dbReference type="NCBI Taxonomy" id="293826"/>
    <lineage>
        <taxon>Bacteria</taxon>
        <taxon>Bacillati</taxon>
        <taxon>Bacillota</taxon>
        <taxon>Clostridia</taxon>
        <taxon>Peptostreptococcales</taxon>
        <taxon>Natronincolaceae</taxon>
        <taxon>Alkaliphilus</taxon>
    </lineage>
</organism>
<evidence type="ECO:0000313" key="2">
    <source>
        <dbReference type="Proteomes" id="UP000001572"/>
    </source>
</evidence>
<proteinExistence type="predicted"/>
<name>A6TP04_ALKMQ</name>
<dbReference type="STRING" id="293826.Amet_1749"/>
<dbReference type="AlphaFoldDB" id="A6TP04"/>
<evidence type="ECO:0000313" key="1">
    <source>
        <dbReference type="EMBL" id="ABR47922.1"/>
    </source>
</evidence>
<keyword evidence="2" id="KW-1185">Reference proteome</keyword>
<accession>A6TP04</accession>